<accession>A0A7G2C7D5</accession>
<dbReference type="InterPro" id="IPR018978">
    <property type="entry name" value="SDO1/SBDS_central"/>
</dbReference>
<evidence type="ECO:0000259" key="3">
    <source>
        <dbReference type="Pfam" id="PF09377"/>
    </source>
</evidence>
<evidence type="ECO:0000256" key="1">
    <source>
        <dbReference type="ARBA" id="ARBA00007433"/>
    </source>
</evidence>
<dbReference type="PANTHER" id="PTHR10927:SF1">
    <property type="entry name" value="RIBOSOME MATURATION PROTEIN SBDS"/>
    <property type="match status" value="1"/>
</dbReference>
<proteinExistence type="inferred from homology"/>
<evidence type="ECO:0000313" key="5">
    <source>
        <dbReference type="Proteomes" id="UP000515908"/>
    </source>
</evidence>
<dbReference type="VEuPathDB" id="TriTrypDB:ADEAN_000318800"/>
<evidence type="ECO:0000256" key="2">
    <source>
        <dbReference type="SAM" id="MobiDB-lite"/>
    </source>
</evidence>
<dbReference type="GO" id="GO:0042254">
    <property type="term" value="P:ribosome biogenesis"/>
    <property type="evidence" value="ECO:0007669"/>
    <property type="project" value="InterPro"/>
</dbReference>
<feature type="compositionally biased region" description="Low complexity" evidence="2">
    <location>
        <begin position="302"/>
        <end position="316"/>
    </location>
</feature>
<gene>
    <name evidence="4" type="ORF">ADEAN_000318800</name>
</gene>
<dbReference type="OrthoDB" id="10253092at2759"/>
<feature type="compositionally biased region" description="Basic residues" evidence="2">
    <location>
        <begin position="287"/>
        <end position="301"/>
    </location>
</feature>
<comment type="similarity">
    <text evidence="1">Belongs to the SDO1/SBDS family.</text>
</comment>
<organism evidence="4 5">
    <name type="scientific">Angomonas deanei</name>
    <dbReference type="NCBI Taxonomy" id="59799"/>
    <lineage>
        <taxon>Eukaryota</taxon>
        <taxon>Discoba</taxon>
        <taxon>Euglenozoa</taxon>
        <taxon>Kinetoplastea</taxon>
        <taxon>Metakinetoplastina</taxon>
        <taxon>Trypanosomatida</taxon>
        <taxon>Trypanosomatidae</taxon>
        <taxon>Strigomonadinae</taxon>
        <taxon>Angomonas</taxon>
    </lineage>
</organism>
<feature type="domain" description="Ribosome maturation protein SDO1/SBDS central" evidence="3">
    <location>
        <begin position="32"/>
        <end position="95"/>
    </location>
</feature>
<feature type="region of interest" description="Disordered" evidence="2">
    <location>
        <begin position="191"/>
        <end position="335"/>
    </location>
</feature>
<protein>
    <submittedName>
        <fullName evidence="4">SBDS protein C-terminal domain containing protein, putative</fullName>
    </submittedName>
</protein>
<dbReference type="InterPro" id="IPR039100">
    <property type="entry name" value="Sdo1/SBDS-like"/>
</dbReference>
<name>A0A7G2C7D5_9TRYP</name>
<dbReference type="PANTHER" id="PTHR10927">
    <property type="entry name" value="RIBOSOME MATURATION PROTEIN SBDS"/>
    <property type="match status" value="1"/>
</dbReference>
<evidence type="ECO:0000313" key="4">
    <source>
        <dbReference type="EMBL" id="CAD2215730.1"/>
    </source>
</evidence>
<keyword evidence="5" id="KW-1185">Reference proteome</keyword>
<dbReference type="Proteomes" id="UP000515908">
    <property type="component" value="Chromosome 05"/>
</dbReference>
<dbReference type="AlphaFoldDB" id="A0A7G2C7D5"/>
<sequence length="335" mass="36894">MTEEEAIKFMLLHGELQVAQHERTAEVDEIFKDICLIISQKCINTKTQRPFPPQMVEQALRSMGASAKLDQPPKKQALQFIHQLIEEQVIPIARAPMRVRVTVPAPTASTADTLEAWCVEHEAIIEEKKETEAGPQQTSTFLVNMQPNWFKELDTFIRERLSEGSTAHVVEATVHEEGELDLAHVVTASQKTASVQNSLEEGATNHPGDGANRGGKGKGGKRGKKKGKHDDDSSDEEDAPEVVTKAKGKKKAVPESDLAAELDRLQLGLGPHAASEEDTDSDDEKTRKKGGRRNKKKKKSNAKGGENANDNNNNAEMDSDEELAAGNRKKRKNKN</sequence>
<dbReference type="Gene3D" id="1.10.10.900">
    <property type="entry name" value="SBDS protein C-terminal domain, subdomain 1"/>
    <property type="match status" value="1"/>
</dbReference>
<dbReference type="SUPFAM" id="SSF109728">
    <property type="entry name" value="Hypothetical protein AF0491, middle domain"/>
    <property type="match status" value="1"/>
</dbReference>
<dbReference type="Pfam" id="PF09377">
    <property type="entry name" value="SBDS_domain_II"/>
    <property type="match status" value="1"/>
</dbReference>
<feature type="compositionally biased region" description="Basic residues" evidence="2">
    <location>
        <begin position="215"/>
        <end position="227"/>
    </location>
</feature>
<dbReference type="EMBL" id="LR877149">
    <property type="protein sequence ID" value="CAD2215730.1"/>
    <property type="molecule type" value="Genomic_DNA"/>
</dbReference>
<dbReference type="Gene3D" id="3.30.70.240">
    <property type="match status" value="1"/>
</dbReference>
<reference evidence="4 5" key="1">
    <citation type="submission" date="2020-08" db="EMBL/GenBank/DDBJ databases">
        <authorList>
            <person name="Newling K."/>
            <person name="Davey J."/>
            <person name="Forrester S."/>
        </authorList>
    </citation>
    <scope>NUCLEOTIDE SEQUENCE [LARGE SCALE GENOMIC DNA]</scope>
    <source>
        <strain evidence="5">Crithidia deanei Carvalho (ATCC PRA-265)</strain>
    </source>
</reference>
<dbReference type="InterPro" id="IPR037188">
    <property type="entry name" value="Sdo1/SBDS_central_sf"/>
</dbReference>